<protein>
    <submittedName>
        <fullName evidence="1">Uncharacterized protein</fullName>
    </submittedName>
</protein>
<reference evidence="1" key="1">
    <citation type="submission" date="2019-11" db="EMBL/GenBank/DDBJ databases">
        <authorList>
            <person name="Liu Y."/>
            <person name="Hou J."/>
            <person name="Li T.-Q."/>
            <person name="Guan C.-H."/>
            <person name="Wu X."/>
            <person name="Wu H.-Z."/>
            <person name="Ling F."/>
            <person name="Zhang R."/>
            <person name="Shi X.-G."/>
            <person name="Ren J.-P."/>
            <person name="Chen E.-F."/>
            <person name="Sun J.-M."/>
        </authorList>
    </citation>
    <scope>NUCLEOTIDE SEQUENCE</scope>
    <source>
        <strain evidence="1">Adult_tree_wgs_1</strain>
        <tissue evidence="1">Leaves</tissue>
    </source>
</reference>
<dbReference type="AlphaFoldDB" id="A0A834GF15"/>
<organism evidence="1 2">
    <name type="scientific">Rhododendron simsii</name>
    <name type="common">Sims's rhododendron</name>
    <dbReference type="NCBI Taxonomy" id="118357"/>
    <lineage>
        <taxon>Eukaryota</taxon>
        <taxon>Viridiplantae</taxon>
        <taxon>Streptophyta</taxon>
        <taxon>Embryophyta</taxon>
        <taxon>Tracheophyta</taxon>
        <taxon>Spermatophyta</taxon>
        <taxon>Magnoliopsida</taxon>
        <taxon>eudicotyledons</taxon>
        <taxon>Gunneridae</taxon>
        <taxon>Pentapetalae</taxon>
        <taxon>asterids</taxon>
        <taxon>Ericales</taxon>
        <taxon>Ericaceae</taxon>
        <taxon>Ericoideae</taxon>
        <taxon>Rhodoreae</taxon>
        <taxon>Rhododendron</taxon>
    </lineage>
</organism>
<proteinExistence type="predicted"/>
<keyword evidence="2" id="KW-1185">Reference proteome</keyword>
<evidence type="ECO:0000313" key="2">
    <source>
        <dbReference type="Proteomes" id="UP000626092"/>
    </source>
</evidence>
<accession>A0A834GF15</accession>
<sequence>MKYLNCANDLHKEALHFSLECQPRFEASDCFTILLLKKKQDFSLLDRIGREFLMEENLASDHKETELGSHVCPAGTCSAGWIQNGGCLKGEVYRAIQDCSFLRPIPHVSWKVGFSYEFEKLLVSDDTKSFKDHEFIDQCTEHVLKSADLSIGVIWTDGCDMEFTKGYWSVAEDIGGWNSDQKKENVGICMLRPDGNHAIRRALNEFYAEPAKKSIQTVVSPVLTGDSCFVLLWSPITIKGQCQFDIQVLNFCEKVRERQEQQEEISMSAISESLQIPSTCCYTPLLG</sequence>
<name>A0A834GF15_RHOSS</name>
<comment type="caution">
    <text evidence="1">The sequence shown here is derived from an EMBL/GenBank/DDBJ whole genome shotgun (WGS) entry which is preliminary data.</text>
</comment>
<dbReference type="Proteomes" id="UP000626092">
    <property type="component" value="Unassembled WGS sequence"/>
</dbReference>
<dbReference type="EMBL" id="WJXA01000009">
    <property type="protein sequence ID" value="KAF7133106.1"/>
    <property type="molecule type" value="Genomic_DNA"/>
</dbReference>
<gene>
    <name evidence="1" type="ORF">RHSIM_Rhsim09G0014900</name>
</gene>
<evidence type="ECO:0000313" key="1">
    <source>
        <dbReference type="EMBL" id="KAF7133106.1"/>
    </source>
</evidence>